<keyword evidence="9" id="KW-1185">Reference proteome</keyword>
<feature type="domain" description="Signal transduction histidine kinase subgroup 3 dimerisation and phosphoacceptor" evidence="7">
    <location>
        <begin position="170"/>
        <end position="233"/>
    </location>
</feature>
<evidence type="ECO:0000259" key="6">
    <source>
        <dbReference type="Pfam" id="PF02518"/>
    </source>
</evidence>
<feature type="transmembrane region" description="Helical" evidence="5">
    <location>
        <begin position="64"/>
        <end position="90"/>
    </location>
</feature>
<feature type="transmembrane region" description="Helical" evidence="5">
    <location>
        <begin position="128"/>
        <end position="150"/>
    </location>
</feature>
<comment type="caution">
    <text evidence="8">The sequence shown here is derived from an EMBL/GenBank/DDBJ whole genome shotgun (WGS) entry which is preliminary data.</text>
</comment>
<keyword evidence="5" id="KW-0812">Transmembrane</keyword>
<keyword evidence="5" id="KW-1133">Transmembrane helix</keyword>
<evidence type="ECO:0000256" key="5">
    <source>
        <dbReference type="SAM" id="Phobius"/>
    </source>
</evidence>
<dbReference type="InterPro" id="IPR036890">
    <property type="entry name" value="HATPase_C_sf"/>
</dbReference>
<feature type="domain" description="Histidine kinase/HSP90-like ATPase" evidence="6">
    <location>
        <begin position="271"/>
        <end position="359"/>
    </location>
</feature>
<dbReference type="InterPro" id="IPR003594">
    <property type="entry name" value="HATPase_dom"/>
</dbReference>
<proteinExistence type="predicted"/>
<keyword evidence="5" id="KW-0472">Membrane</keyword>
<evidence type="ECO:0000256" key="2">
    <source>
        <dbReference type="ARBA" id="ARBA00022777"/>
    </source>
</evidence>
<reference evidence="9" key="1">
    <citation type="journal article" date="2019" name="Int. J. Syst. Evol. Microbiol.">
        <title>The Global Catalogue of Microorganisms (GCM) 10K type strain sequencing project: providing services to taxonomists for standard genome sequencing and annotation.</title>
        <authorList>
            <consortium name="The Broad Institute Genomics Platform"/>
            <consortium name="The Broad Institute Genome Sequencing Center for Infectious Disease"/>
            <person name="Wu L."/>
            <person name="Ma J."/>
        </authorList>
    </citation>
    <scope>NUCLEOTIDE SEQUENCE [LARGE SCALE GENOMIC DNA]</scope>
    <source>
        <strain evidence="9">NBRC 105830</strain>
    </source>
</reference>
<evidence type="ECO:0000256" key="3">
    <source>
        <dbReference type="ARBA" id="ARBA00023012"/>
    </source>
</evidence>
<dbReference type="EMBL" id="BSUJ01000001">
    <property type="protein sequence ID" value="GMA19614.1"/>
    <property type="molecule type" value="Genomic_DNA"/>
</dbReference>
<evidence type="ECO:0000313" key="8">
    <source>
        <dbReference type="EMBL" id="GMA19614.1"/>
    </source>
</evidence>
<sequence length="363" mass="37749">MGSASVQRSAAVLVWTPVLLAQPLLDRGQGPDLLVSVLLVALAAAACAVSVLDSWPSPRARTALACTVLVAVVTLGSTQWSSWAPAWLLAAMTAGVALRPRVALVVVPLCALLAGATTAHLGAATEAVLTQAFVVALAGTTAAVIGRLVATTEALRRTRLQLADLAVEQERDRVARDLHDVLGHTLSVMVVKAVAVRRLVRADPDAATRHAQDIESIGRTALNQVRDTIHNTSAPTLRDELAAADEALSSAGIEVVLPDVVDPPQVADEPLAWALREAVTNLLRHSVARRCRVELTTSGDRCRLTVADDGTGGRGGASRPPGGHGGLVGLRQRLEAVGGGLTVTPGSEGFTLTAWVPTKEPPR</sequence>
<keyword evidence="3" id="KW-0902">Two-component regulatory system</keyword>
<keyword evidence="2 8" id="KW-0418">Kinase</keyword>
<gene>
    <name evidence="8" type="ORF">GCM10025862_16350</name>
</gene>
<dbReference type="Pfam" id="PF07730">
    <property type="entry name" value="HisKA_3"/>
    <property type="match status" value="1"/>
</dbReference>
<dbReference type="SUPFAM" id="SSF55874">
    <property type="entry name" value="ATPase domain of HSP90 chaperone/DNA topoisomerase II/histidine kinase"/>
    <property type="match status" value="1"/>
</dbReference>
<feature type="compositionally biased region" description="Gly residues" evidence="4">
    <location>
        <begin position="310"/>
        <end position="328"/>
    </location>
</feature>
<dbReference type="CDD" id="cd16917">
    <property type="entry name" value="HATPase_UhpB-NarQ-NarX-like"/>
    <property type="match status" value="1"/>
</dbReference>
<accession>A0ABQ6HMD9</accession>
<feature type="transmembrane region" description="Helical" evidence="5">
    <location>
        <begin position="102"/>
        <end position="122"/>
    </location>
</feature>
<organism evidence="8 9">
    <name type="scientific">Arsenicicoccus piscis</name>
    <dbReference type="NCBI Taxonomy" id="673954"/>
    <lineage>
        <taxon>Bacteria</taxon>
        <taxon>Bacillati</taxon>
        <taxon>Actinomycetota</taxon>
        <taxon>Actinomycetes</taxon>
        <taxon>Micrococcales</taxon>
        <taxon>Intrasporangiaceae</taxon>
        <taxon>Arsenicicoccus</taxon>
    </lineage>
</organism>
<dbReference type="InterPro" id="IPR011712">
    <property type="entry name" value="Sig_transdc_His_kin_sub3_dim/P"/>
</dbReference>
<dbReference type="InterPro" id="IPR050482">
    <property type="entry name" value="Sensor_HK_TwoCompSys"/>
</dbReference>
<evidence type="ECO:0000256" key="1">
    <source>
        <dbReference type="ARBA" id="ARBA00022679"/>
    </source>
</evidence>
<feature type="transmembrane region" description="Helical" evidence="5">
    <location>
        <begin position="32"/>
        <end position="52"/>
    </location>
</feature>
<dbReference type="Pfam" id="PF02518">
    <property type="entry name" value="HATPase_c"/>
    <property type="match status" value="1"/>
</dbReference>
<protein>
    <submittedName>
        <fullName evidence="8">Two-component sensor histidine kinase</fullName>
    </submittedName>
</protein>
<evidence type="ECO:0000256" key="4">
    <source>
        <dbReference type="SAM" id="MobiDB-lite"/>
    </source>
</evidence>
<keyword evidence="1" id="KW-0808">Transferase</keyword>
<dbReference type="Gene3D" id="1.20.5.1930">
    <property type="match status" value="1"/>
</dbReference>
<dbReference type="Proteomes" id="UP001157109">
    <property type="component" value="Unassembled WGS sequence"/>
</dbReference>
<evidence type="ECO:0000259" key="7">
    <source>
        <dbReference type="Pfam" id="PF07730"/>
    </source>
</evidence>
<dbReference type="Gene3D" id="3.30.565.10">
    <property type="entry name" value="Histidine kinase-like ATPase, C-terminal domain"/>
    <property type="match status" value="1"/>
</dbReference>
<name>A0ABQ6HMD9_9MICO</name>
<feature type="region of interest" description="Disordered" evidence="4">
    <location>
        <begin position="306"/>
        <end position="328"/>
    </location>
</feature>
<evidence type="ECO:0000313" key="9">
    <source>
        <dbReference type="Proteomes" id="UP001157109"/>
    </source>
</evidence>
<dbReference type="GO" id="GO:0016301">
    <property type="term" value="F:kinase activity"/>
    <property type="evidence" value="ECO:0007669"/>
    <property type="project" value="UniProtKB-KW"/>
</dbReference>
<dbReference type="PANTHER" id="PTHR24421">
    <property type="entry name" value="NITRATE/NITRITE SENSOR PROTEIN NARX-RELATED"/>
    <property type="match status" value="1"/>
</dbReference>
<dbReference type="PANTHER" id="PTHR24421:SF63">
    <property type="entry name" value="SENSOR HISTIDINE KINASE DESK"/>
    <property type="match status" value="1"/>
</dbReference>